<dbReference type="NCBIfam" id="TIGR02532">
    <property type="entry name" value="IV_pilin_GFxxxE"/>
    <property type="match status" value="1"/>
</dbReference>
<dbReference type="RefSeq" id="WP_307262886.1">
    <property type="nucleotide sequence ID" value="NZ_JAUSVL010000001.1"/>
</dbReference>
<dbReference type="InterPro" id="IPR045584">
    <property type="entry name" value="Pilin-like"/>
</dbReference>
<evidence type="ECO:0000313" key="2">
    <source>
        <dbReference type="Proteomes" id="UP001238163"/>
    </source>
</evidence>
<dbReference type="SUPFAM" id="SSF54523">
    <property type="entry name" value="Pili subunits"/>
    <property type="match status" value="1"/>
</dbReference>
<dbReference type="PANTHER" id="PTHR30093">
    <property type="entry name" value="GENERAL SECRETION PATHWAY PROTEIN G"/>
    <property type="match status" value="1"/>
</dbReference>
<dbReference type="Pfam" id="PF07963">
    <property type="entry name" value="N_methyl"/>
    <property type="match status" value="1"/>
</dbReference>
<name>A0AAE3VHZ7_9BACT</name>
<comment type="caution">
    <text evidence="1">The sequence shown here is derived from an EMBL/GenBank/DDBJ whole genome shotgun (WGS) entry which is preliminary data.</text>
</comment>
<protein>
    <submittedName>
        <fullName evidence="1">Prepilin-type N-terminal cleavage/methylation domain-containing protein/prepilin-type processing-associated H-X9-DG protein</fullName>
    </submittedName>
</protein>
<evidence type="ECO:0000313" key="1">
    <source>
        <dbReference type="EMBL" id="MDQ0290882.1"/>
    </source>
</evidence>
<sequence length="223" mass="24875">MKSRRFTLIELLVVIAIIAILAAMLLPALAKAREKARSISCINNYKQLGVYMIMYTDDNAGLYAAHDWGVRFYNDYMNKTTEGCARCPSFPATSTLTSGTVRPINCSYSVSGVWWNYTVKLFAIYYTGRTNERVSTSEVTLPSQKIYLTERYLSTYDRSTINTTQLMNDRYMSNIHGGYSNVLLADGHARAVKLPGDVAPLGQKQSWPSSAAYIADDTTNLGL</sequence>
<accession>A0AAE3VHZ7</accession>
<dbReference type="Gene3D" id="3.30.700.10">
    <property type="entry name" value="Glycoprotein, Type 4 Pilin"/>
    <property type="match status" value="1"/>
</dbReference>
<dbReference type="AlphaFoldDB" id="A0AAE3VHZ7"/>
<dbReference type="PANTHER" id="PTHR30093:SF2">
    <property type="entry name" value="TYPE II SECRETION SYSTEM PROTEIN H"/>
    <property type="match status" value="1"/>
</dbReference>
<dbReference type="Proteomes" id="UP001238163">
    <property type="component" value="Unassembled WGS sequence"/>
</dbReference>
<proteinExistence type="predicted"/>
<dbReference type="EMBL" id="JAUSVL010000001">
    <property type="protein sequence ID" value="MDQ0290882.1"/>
    <property type="molecule type" value="Genomic_DNA"/>
</dbReference>
<gene>
    <name evidence="1" type="ORF">J3R75_002989</name>
</gene>
<keyword evidence="2" id="KW-1185">Reference proteome</keyword>
<dbReference type="InterPro" id="IPR012902">
    <property type="entry name" value="N_methyl_site"/>
</dbReference>
<reference evidence="1" key="1">
    <citation type="submission" date="2023-07" db="EMBL/GenBank/DDBJ databases">
        <title>Genomic Encyclopedia of Type Strains, Phase IV (KMG-IV): sequencing the most valuable type-strain genomes for metagenomic binning, comparative biology and taxonomic classification.</title>
        <authorList>
            <person name="Goeker M."/>
        </authorList>
    </citation>
    <scope>NUCLEOTIDE SEQUENCE</scope>
    <source>
        <strain evidence="1">DSM 24202</strain>
    </source>
</reference>
<organism evidence="1 2">
    <name type="scientific">Oligosphaera ethanolica</name>
    <dbReference type="NCBI Taxonomy" id="760260"/>
    <lineage>
        <taxon>Bacteria</taxon>
        <taxon>Pseudomonadati</taxon>
        <taxon>Lentisphaerota</taxon>
        <taxon>Oligosphaeria</taxon>
        <taxon>Oligosphaerales</taxon>
        <taxon>Oligosphaeraceae</taxon>
        <taxon>Oligosphaera</taxon>
    </lineage>
</organism>